<dbReference type="InterPro" id="IPR040442">
    <property type="entry name" value="Pyrv_kinase-like_dom_sf"/>
</dbReference>
<keyword evidence="6" id="KW-1185">Reference proteome</keyword>
<dbReference type="SUPFAM" id="SSF51621">
    <property type="entry name" value="Phosphoenolpyruvate/pyruvate domain"/>
    <property type="match status" value="1"/>
</dbReference>
<dbReference type="PANTHER" id="PTHR30502:SF0">
    <property type="entry name" value="PHOSPHOENOLPYRUVATE CARBOXYLASE FAMILY PROTEIN"/>
    <property type="match status" value="1"/>
</dbReference>
<dbReference type="InterPro" id="IPR015813">
    <property type="entry name" value="Pyrv/PenolPyrv_kinase-like_dom"/>
</dbReference>
<dbReference type="InterPro" id="IPR050251">
    <property type="entry name" value="HpcH-HpaI_aldolase"/>
</dbReference>
<comment type="similarity">
    <text evidence="1">Belongs to the HpcH/HpaI aldolase family.</text>
</comment>
<dbReference type="EMBL" id="CP102847">
    <property type="protein sequence ID" value="UVF22737.1"/>
    <property type="molecule type" value="Genomic_DNA"/>
</dbReference>
<dbReference type="Proteomes" id="UP001017257">
    <property type="component" value="Plasmid pR24_2"/>
</dbReference>
<dbReference type="GO" id="GO:0016829">
    <property type="term" value="F:lyase activity"/>
    <property type="evidence" value="ECO:0007669"/>
    <property type="project" value="UniProtKB-KW"/>
</dbReference>
<dbReference type="Pfam" id="PF03328">
    <property type="entry name" value="HpcH_HpaI"/>
    <property type="match status" value="1"/>
</dbReference>
<keyword evidence="2" id="KW-0479">Metal-binding</keyword>
<gene>
    <name evidence="5" type="ORF">HPT29_027325</name>
</gene>
<geneLocation type="plasmid" evidence="5 6">
    <name>pR24_2</name>
</geneLocation>
<accession>A0ABY5S2W7</accession>
<organism evidence="5 6">
    <name type="scientific">Microvirga terrae</name>
    <dbReference type="NCBI Taxonomy" id="2740529"/>
    <lineage>
        <taxon>Bacteria</taxon>
        <taxon>Pseudomonadati</taxon>
        <taxon>Pseudomonadota</taxon>
        <taxon>Alphaproteobacteria</taxon>
        <taxon>Hyphomicrobiales</taxon>
        <taxon>Methylobacteriaceae</taxon>
        <taxon>Microvirga</taxon>
    </lineage>
</organism>
<evidence type="ECO:0000256" key="3">
    <source>
        <dbReference type="ARBA" id="ARBA00023239"/>
    </source>
</evidence>
<dbReference type="Gene3D" id="3.20.20.60">
    <property type="entry name" value="Phosphoenolpyruvate-binding domains"/>
    <property type="match status" value="1"/>
</dbReference>
<evidence type="ECO:0000259" key="4">
    <source>
        <dbReference type="Pfam" id="PF03328"/>
    </source>
</evidence>
<proteinExistence type="inferred from homology"/>
<sequence length="255" mass="26194">MSTISILTNKLRSGTPVLSAWCGLPDPSVAGLLAREDFDAITIDMQHGAIDFAATLRAIPLVAAAGKPALVRIPVGEFAAASRVLDAGAAAVIAPMINRVEDARRFGGFVKYPPLGQRSWGPHGAVPLSGLEPRTYFAQANGFSLAFAMIETREALGAVDAILGAPEIDGIFVGPSDLSIALSNGAENNPTGPEASAALEHALARAKAAGKFIGVYASSGERGGDLAKKGFDLVSIGTDTSFLRTGAQVALKAAR</sequence>
<dbReference type="InterPro" id="IPR005000">
    <property type="entry name" value="Aldolase/citrate-lyase_domain"/>
</dbReference>
<reference evidence="5" key="1">
    <citation type="submission" date="2022-08" db="EMBL/GenBank/DDBJ databases">
        <title>Microvirga terrae sp. nov., isolated from soil.</title>
        <authorList>
            <person name="Kim K.H."/>
            <person name="Seo Y.L."/>
            <person name="Kim J.M."/>
            <person name="Lee J.K."/>
            <person name="Han D.M."/>
            <person name="Jeon C.O."/>
        </authorList>
    </citation>
    <scope>NUCLEOTIDE SEQUENCE</scope>
    <source>
        <strain evidence="5">R24</strain>
        <plasmid evidence="5">pR24_2</plasmid>
    </source>
</reference>
<feature type="domain" description="HpcH/HpaI aldolase/citrate lyase" evidence="4">
    <location>
        <begin position="21"/>
        <end position="242"/>
    </location>
</feature>
<evidence type="ECO:0000256" key="1">
    <source>
        <dbReference type="ARBA" id="ARBA00005568"/>
    </source>
</evidence>
<keyword evidence="3 5" id="KW-0456">Lyase</keyword>
<evidence type="ECO:0000256" key="2">
    <source>
        <dbReference type="ARBA" id="ARBA00022723"/>
    </source>
</evidence>
<protein>
    <submittedName>
        <fullName evidence="5">Aldolase/citrate lyase family protein</fullName>
    </submittedName>
</protein>
<dbReference type="PANTHER" id="PTHR30502">
    <property type="entry name" value="2-KETO-3-DEOXY-L-RHAMNONATE ALDOLASE"/>
    <property type="match status" value="1"/>
</dbReference>
<evidence type="ECO:0000313" key="6">
    <source>
        <dbReference type="Proteomes" id="UP001017257"/>
    </source>
</evidence>
<keyword evidence="5" id="KW-0614">Plasmid</keyword>
<dbReference type="RefSeq" id="WP_173949645.1">
    <property type="nucleotide sequence ID" value="NZ_CP102847.1"/>
</dbReference>
<name>A0ABY5S2W7_9HYPH</name>
<evidence type="ECO:0000313" key="5">
    <source>
        <dbReference type="EMBL" id="UVF22737.1"/>
    </source>
</evidence>